<evidence type="ECO:0000313" key="3">
    <source>
        <dbReference type="Proteomes" id="UP000288168"/>
    </source>
</evidence>
<evidence type="ECO:0000313" key="2">
    <source>
        <dbReference type="EMBL" id="RSL69424.1"/>
    </source>
</evidence>
<feature type="region of interest" description="Disordered" evidence="1">
    <location>
        <begin position="1"/>
        <end position="29"/>
    </location>
</feature>
<organism evidence="2 3">
    <name type="scientific">Fusarium duplospermum</name>
    <dbReference type="NCBI Taxonomy" id="1325734"/>
    <lineage>
        <taxon>Eukaryota</taxon>
        <taxon>Fungi</taxon>
        <taxon>Dikarya</taxon>
        <taxon>Ascomycota</taxon>
        <taxon>Pezizomycotina</taxon>
        <taxon>Sordariomycetes</taxon>
        <taxon>Hypocreomycetidae</taxon>
        <taxon>Hypocreales</taxon>
        <taxon>Nectriaceae</taxon>
        <taxon>Fusarium</taxon>
        <taxon>Fusarium solani species complex</taxon>
    </lineage>
</organism>
<dbReference type="AlphaFoldDB" id="A0A428QVM1"/>
<gene>
    <name evidence="2" type="ORF">CEP54_002346</name>
</gene>
<reference evidence="2 3" key="1">
    <citation type="submission" date="2017-06" db="EMBL/GenBank/DDBJ databases">
        <title>Comparative genomic analysis of Ambrosia Fusariam Clade fungi.</title>
        <authorList>
            <person name="Stajich J.E."/>
            <person name="Carrillo J."/>
            <person name="Kijimoto T."/>
            <person name="Eskalen A."/>
            <person name="O'Donnell K."/>
            <person name="Kasson M."/>
        </authorList>
    </citation>
    <scope>NUCLEOTIDE SEQUENCE [LARGE SCALE GENOMIC DNA]</scope>
    <source>
        <strain evidence="2 3">NRRL62584</strain>
    </source>
</reference>
<dbReference type="Proteomes" id="UP000288168">
    <property type="component" value="Unassembled WGS sequence"/>
</dbReference>
<sequence>MYSSRAHGSPLNRGPGSGTRPLETKAQGWTRPTVNNLFLLNQDRHPSPLPIELIAARVPPRSCVLSRLLGVTQQRRSNAWSRDAAATNEE</sequence>
<evidence type="ECO:0000256" key="1">
    <source>
        <dbReference type="SAM" id="MobiDB-lite"/>
    </source>
</evidence>
<accession>A0A428QVM1</accession>
<name>A0A428QVM1_9HYPO</name>
<protein>
    <submittedName>
        <fullName evidence="2">Uncharacterized protein</fullName>
    </submittedName>
</protein>
<comment type="caution">
    <text evidence="2">The sequence shown here is derived from an EMBL/GenBank/DDBJ whole genome shotgun (WGS) entry which is preliminary data.</text>
</comment>
<dbReference type="EMBL" id="NKCI01000013">
    <property type="protein sequence ID" value="RSL69424.1"/>
    <property type="molecule type" value="Genomic_DNA"/>
</dbReference>
<keyword evidence="3" id="KW-1185">Reference proteome</keyword>
<proteinExistence type="predicted"/>